<dbReference type="OrthoDB" id="9762614at2"/>
<dbReference type="GO" id="GO:0005975">
    <property type="term" value="P:carbohydrate metabolic process"/>
    <property type="evidence" value="ECO:0007669"/>
    <property type="project" value="InterPro"/>
</dbReference>
<dbReference type="SUPFAM" id="SSF48208">
    <property type="entry name" value="Six-hairpin glycosidases"/>
    <property type="match status" value="1"/>
</dbReference>
<evidence type="ECO:0000259" key="1">
    <source>
        <dbReference type="Pfam" id="PF03190"/>
    </source>
</evidence>
<dbReference type="EMBL" id="MCIF01000002">
    <property type="protein sequence ID" value="RAQ96127.1"/>
    <property type="molecule type" value="Genomic_DNA"/>
</dbReference>
<name>A0A328VEZ9_9CHLR</name>
<dbReference type="Gene3D" id="3.40.30.10">
    <property type="entry name" value="Glutaredoxin"/>
    <property type="match status" value="1"/>
</dbReference>
<feature type="domain" description="Spermatogenesis-associated protein 20-like TRX" evidence="1">
    <location>
        <begin position="14"/>
        <end position="179"/>
    </location>
</feature>
<dbReference type="PANTHER" id="PTHR42899:SF1">
    <property type="entry name" value="SPERMATOGENESIS-ASSOCIATED PROTEIN 20"/>
    <property type="match status" value="1"/>
</dbReference>
<keyword evidence="3" id="KW-1185">Reference proteome</keyword>
<proteinExistence type="predicted"/>
<dbReference type="RefSeq" id="WP_112434143.1">
    <property type="nucleotide sequence ID" value="NZ_MCIF01000002.1"/>
</dbReference>
<dbReference type="Gene3D" id="1.50.10.10">
    <property type="match status" value="1"/>
</dbReference>
<evidence type="ECO:0000313" key="2">
    <source>
        <dbReference type="EMBL" id="RAQ96127.1"/>
    </source>
</evidence>
<accession>A0A328VEZ9</accession>
<dbReference type="Proteomes" id="UP000248706">
    <property type="component" value="Unassembled WGS sequence"/>
</dbReference>
<dbReference type="InterPro" id="IPR012341">
    <property type="entry name" value="6hp_glycosidase-like_sf"/>
</dbReference>
<dbReference type="CDD" id="cd02955">
    <property type="entry name" value="SSP411"/>
    <property type="match status" value="1"/>
</dbReference>
<dbReference type="PANTHER" id="PTHR42899">
    <property type="entry name" value="SPERMATOGENESIS-ASSOCIATED PROTEIN 20"/>
    <property type="match status" value="1"/>
</dbReference>
<sequence>MTEASGAPQGAQHTNRLIHETSPYLLQHAHNPVDWYPWGEEALSKARQEDKPILLSIGYSACHWCHVMERESFENEEIAALINRHFVPIKVDREERPDLDAIYMQAVQALTGQGGWPLNVFLTPDGRPFFGGTYFPPEDRRYGGQVMAGFPRVLLTIVDAYQNRRQEVEEQAERLAEYLRERSSAPLLRRSQGQVLPQLELLANAASELAAEFDPVNGGFGGAPKFPNSMALEFLLRVHLHRAAGELPAVKEGERSELEIVEQTLQRMACGGIYDQLGGGFHRYSVDARWLVPHFEKMLYDNALLSRLYLHAYLVTGNPFYRRIAEETLDYVVREMTAPEGGFYSTQDADSEGEEGKFYLWQAEEIARLLPGEDGELFMAWYGVTPRGNFEGKNILHVPEPDPQRVAERLGVSRERLEQALEKGRALLLAAREQRVKPGRDEKVLTAWNGLMLRSFAEAARYLGRSDYRHVAERNADFLLTALRKDGRLQRTWKDGRAHLAGYLEDYAFLADGLLALYEASFELRWFSEARGLMEEAMRLFADSENGGFFDTGSDQEALISRPKEIMDNATPAGNSVAAEVLLRLAAFTGEERYRQLAESYLQALADIMTQHPHAFGHVLGALDFALSPEREIAIIGDPQAGETAALLAVVNRRYRPNTVLACVAPGSAQERAAARIPLLAERPQQNGRATAYVCQHFACQEPVTTPEALHAQLDQLDR</sequence>
<dbReference type="SUPFAM" id="SSF52833">
    <property type="entry name" value="Thioredoxin-like"/>
    <property type="match status" value="1"/>
</dbReference>
<dbReference type="InterPro" id="IPR008928">
    <property type="entry name" value="6-hairpin_glycosidase_sf"/>
</dbReference>
<gene>
    <name evidence="2" type="ORF">A4R35_11330</name>
</gene>
<comment type="caution">
    <text evidence="2">The sequence shown here is derived from an EMBL/GenBank/DDBJ whole genome shotgun (WGS) entry which is preliminary data.</text>
</comment>
<organism evidence="2 3">
    <name type="scientific">Thermogemmatispora tikiterensis</name>
    <dbReference type="NCBI Taxonomy" id="1825093"/>
    <lineage>
        <taxon>Bacteria</taxon>
        <taxon>Bacillati</taxon>
        <taxon>Chloroflexota</taxon>
        <taxon>Ktedonobacteria</taxon>
        <taxon>Thermogemmatisporales</taxon>
        <taxon>Thermogemmatisporaceae</taxon>
        <taxon>Thermogemmatispora</taxon>
    </lineage>
</organism>
<evidence type="ECO:0000313" key="3">
    <source>
        <dbReference type="Proteomes" id="UP000248706"/>
    </source>
</evidence>
<dbReference type="InterPro" id="IPR004879">
    <property type="entry name" value="Ssp411-like_TRX"/>
</dbReference>
<dbReference type="PIRSF" id="PIRSF006402">
    <property type="entry name" value="UCP006402_thioredoxin"/>
    <property type="match status" value="1"/>
</dbReference>
<protein>
    <submittedName>
        <fullName evidence="2">Thioredoxin</fullName>
    </submittedName>
</protein>
<dbReference type="InterPro" id="IPR036249">
    <property type="entry name" value="Thioredoxin-like_sf"/>
</dbReference>
<dbReference type="AlphaFoldDB" id="A0A328VEZ9"/>
<dbReference type="Pfam" id="PF03190">
    <property type="entry name" value="Thioredox_DsbH"/>
    <property type="match status" value="1"/>
</dbReference>
<dbReference type="InterPro" id="IPR024705">
    <property type="entry name" value="Ssp411"/>
</dbReference>
<reference evidence="2 3" key="1">
    <citation type="submission" date="2016-08" db="EMBL/GenBank/DDBJ databases">
        <title>Analysis of Carbohydrate Active Enzymes in Thermogemmatispora T81 Reveals Carbohydrate Degradation Ability.</title>
        <authorList>
            <person name="Tomazini A."/>
            <person name="Lal S."/>
            <person name="Stott M."/>
            <person name="Henrissat B."/>
            <person name="Polikarpov I."/>
            <person name="Sparling R."/>
            <person name="Levin D.B."/>
        </authorList>
    </citation>
    <scope>NUCLEOTIDE SEQUENCE [LARGE SCALE GENOMIC DNA]</scope>
    <source>
        <strain evidence="2 3">T81</strain>
    </source>
</reference>